<reference evidence="3 4" key="1">
    <citation type="submission" date="2020-08" db="EMBL/GenBank/DDBJ databases">
        <title>Genomic Encyclopedia of Type Strains, Phase IV (KMG-IV): sequencing the most valuable type-strain genomes for metagenomic binning, comparative biology and taxonomic classification.</title>
        <authorList>
            <person name="Goeker M."/>
        </authorList>
    </citation>
    <scope>NUCLEOTIDE SEQUENCE [LARGE SCALE GENOMIC DNA]</scope>
    <source>
        <strain evidence="3 4">DSM 100044</strain>
    </source>
</reference>
<protein>
    <submittedName>
        <fullName evidence="3">Protein-disulfide isomerase</fullName>
    </submittedName>
</protein>
<evidence type="ECO:0000256" key="1">
    <source>
        <dbReference type="SAM" id="SignalP"/>
    </source>
</evidence>
<feature type="chain" id="PRO_5030849414" evidence="1">
    <location>
        <begin position="21"/>
        <end position="226"/>
    </location>
</feature>
<evidence type="ECO:0000313" key="3">
    <source>
        <dbReference type="EMBL" id="MBB5713274.1"/>
    </source>
</evidence>
<evidence type="ECO:0000313" key="4">
    <source>
        <dbReference type="Proteomes" id="UP000546200"/>
    </source>
</evidence>
<keyword evidence="3" id="KW-0413">Isomerase</keyword>
<dbReference type="EMBL" id="JACIJK010000001">
    <property type="protein sequence ID" value="MBB5713274.1"/>
    <property type="molecule type" value="Genomic_DNA"/>
</dbReference>
<dbReference type="SUPFAM" id="SSF52833">
    <property type="entry name" value="Thioredoxin-like"/>
    <property type="match status" value="1"/>
</dbReference>
<feature type="domain" description="Thioredoxin-like fold" evidence="2">
    <location>
        <begin position="37"/>
        <end position="209"/>
    </location>
</feature>
<gene>
    <name evidence="3" type="ORF">FHS94_000093</name>
</gene>
<dbReference type="Gene3D" id="1.10.40.110">
    <property type="match status" value="1"/>
</dbReference>
<name>A0A7W9B9T7_9SPHN</name>
<proteinExistence type="predicted"/>
<dbReference type="GO" id="GO:0016853">
    <property type="term" value="F:isomerase activity"/>
    <property type="evidence" value="ECO:0007669"/>
    <property type="project" value="UniProtKB-KW"/>
</dbReference>
<dbReference type="Proteomes" id="UP000546200">
    <property type="component" value="Unassembled WGS sequence"/>
</dbReference>
<evidence type="ECO:0000259" key="2">
    <source>
        <dbReference type="Pfam" id="PF13462"/>
    </source>
</evidence>
<organism evidence="3 4">
    <name type="scientific">Sphingomonas aerophila</name>
    <dbReference type="NCBI Taxonomy" id="1344948"/>
    <lineage>
        <taxon>Bacteria</taxon>
        <taxon>Pseudomonadati</taxon>
        <taxon>Pseudomonadota</taxon>
        <taxon>Alphaproteobacteria</taxon>
        <taxon>Sphingomonadales</taxon>
        <taxon>Sphingomonadaceae</taxon>
        <taxon>Sphingomonas</taxon>
    </lineage>
</organism>
<keyword evidence="4" id="KW-1185">Reference proteome</keyword>
<accession>A0A7W9B9T7</accession>
<keyword evidence="1" id="KW-0732">Signal</keyword>
<sequence length="226" mass="24057">MRSLLALMCLPLLLVTASQAASPKRDWSQVGTRLPSGTFVIGNPAARIKLVEYASYTCPHCAAFSAESEPVLANRLVRSGKVSWEVRHWLRDSTDLAAAIVARCGGGRSFAPLTRRIFAEQESWLPRAMEWGQANSARIQMYPVMARLRAQADGAGLTQIGRAGGLTDAQLDACFADTQEADRVAAISAAVPRELPGTPAFFINGKHVPGASWAALAPALRAAGAS</sequence>
<dbReference type="Gene3D" id="3.40.30.10">
    <property type="entry name" value="Glutaredoxin"/>
    <property type="match status" value="1"/>
</dbReference>
<feature type="signal peptide" evidence="1">
    <location>
        <begin position="1"/>
        <end position="20"/>
    </location>
</feature>
<dbReference type="InterPro" id="IPR036249">
    <property type="entry name" value="Thioredoxin-like_sf"/>
</dbReference>
<comment type="caution">
    <text evidence="3">The sequence shown here is derived from an EMBL/GenBank/DDBJ whole genome shotgun (WGS) entry which is preliminary data.</text>
</comment>
<dbReference type="Pfam" id="PF13462">
    <property type="entry name" value="Thioredoxin_4"/>
    <property type="match status" value="1"/>
</dbReference>
<dbReference type="AlphaFoldDB" id="A0A7W9B9T7"/>
<dbReference type="InterPro" id="IPR012336">
    <property type="entry name" value="Thioredoxin-like_fold"/>
</dbReference>
<dbReference type="RefSeq" id="WP_184053219.1">
    <property type="nucleotide sequence ID" value="NZ_JACIJK010000001.1"/>
</dbReference>